<dbReference type="PROSITE" id="PS50089">
    <property type="entry name" value="ZF_RING_2"/>
    <property type="match status" value="1"/>
</dbReference>
<reference evidence="6 7" key="1">
    <citation type="submission" date="2024-02" db="EMBL/GenBank/DDBJ databases">
        <authorList>
            <person name="Daric V."/>
            <person name="Darras S."/>
        </authorList>
    </citation>
    <scope>NUCLEOTIDE SEQUENCE [LARGE SCALE GENOMIC DNA]</scope>
</reference>
<dbReference type="SUPFAM" id="SSF48452">
    <property type="entry name" value="TPR-like"/>
    <property type="match status" value="1"/>
</dbReference>
<dbReference type="Gene3D" id="1.25.40.10">
    <property type="entry name" value="Tetratricopeptide repeat domain"/>
    <property type="match status" value="1"/>
</dbReference>
<dbReference type="PANTHER" id="PTHR25462">
    <property type="entry name" value="BONUS, ISOFORM C-RELATED"/>
    <property type="match status" value="1"/>
</dbReference>
<dbReference type="SMART" id="SM00028">
    <property type="entry name" value="TPR"/>
    <property type="match status" value="2"/>
</dbReference>
<dbReference type="PANTHER" id="PTHR25462:SF296">
    <property type="entry name" value="MEIOTIC P26, ISOFORM F"/>
    <property type="match status" value="1"/>
</dbReference>
<dbReference type="Pfam" id="PF13923">
    <property type="entry name" value="zf-C3HC4_2"/>
    <property type="match status" value="1"/>
</dbReference>
<sequence>MSQRMQDVLTCPVCFELLRKPVLTLSCQHNLCRACVAQILRTATLQKRCPTCRENIGVEPNGLDKLPRNYLVEQMVEELEKVEVRSAPTVQHPNANNNSRLQKSADSLMNNRRYEDARKLYKQLDSFVTGLQLLKVKINLSKCYLELQDIKNTAVTTQALTDQQFPDNEKLPASQEMRNFAKHLSGCYENKAAIFLLQRSADLCDVIDDPLTKIVELMECLELMQGVSKSMSRKNQKNLFNDFGFPALQYIYTKITRIEHLPEETKFIKLAWSLKYVGLCCNEMGFFDKSVEYNKRAITLLRERLRHKAVEYRVLGVCYHNLAAAYKNLEKYSDAEATYLKAIEIYHSAKDWADQKRQNNSVILSAMGLSEAHKFLLRK</sequence>
<keyword evidence="3" id="KW-0862">Zinc</keyword>
<dbReference type="SMART" id="SM00184">
    <property type="entry name" value="RING"/>
    <property type="match status" value="1"/>
</dbReference>
<dbReference type="Gene3D" id="3.30.40.10">
    <property type="entry name" value="Zinc/RING finger domain, C3HC4 (zinc finger)"/>
    <property type="match status" value="1"/>
</dbReference>
<protein>
    <recommendedName>
        <fullName evidence="5">RING-type domain-containing protein</fullName>
    </recommendedName>
</protein>
<keyword evidence="1" id="KW-0479">Metal-binding</keyword>
<proteinExistence type="predicted"/>
<dbReference type="PROSITE" id="PS00518">
    <property type="entry name" value="ZF_RING_1"/>
    <property type="match status" value="1"/>
</dbReference>
<dbReference type="EMBL" id="CAWYQH010000068">
    <property type="protein sequence ID" value="CAK8680137.1"/>
    <property type="molecule type" value="Genomic_DNA"/>
</dbReference>
<dbReference type="InterPro" id="IPR011990">
    <property type="entry name" value="TPR-like_helical_dom_sf"/>
</dbReference>
<evidence type="ECO:0000256" key="3">
    <source>
        <dbReference type="ARBA" id="ARBA00022833"/>
    </source>
</evidence>
<evidence type="ECO:0000256" key="1">
    <source>
        <dbReference type="ARBA" id="ARBA00022723"/>
    </source>
</evidence>
<dbReference type="SUPFAM" id="SSF57850">
    <property type="entry name" value="RING/U-box"/>
    <property type="match status" value="1"/>
</dbReference>
<evidence type="ECO:0000256" key="2">
    <source>
        <dbReference type="ARBA" id="ARBA00022771"/>
    </source>
</evidence>
<dbReference type="InterPro" id="IPR019734">
    <property type="entry name" value="TPR_rpt"/>
</dbReference>
<accession>A0ABP0FNW9</accession>
<dbReference type="InterPro" id="IPR047153">
    <property type="entry name" value="TRIM45/56/19-like"/>
</dbReference>
<comment type="caution">
    <text evidence="6">The sequence shown here is derived from an EMBL/GenBank/DDBJ whole genome shotgun (WGS) entry which is preliminary data.</text>
</comment>
<dbReference type="InterPro" id="IPR001841">
    <property type="entry name" value="Znf_RING"/>
</dbReference>
<dbReference type="Proteomes" id="UP001642483">
    <property type="component" value="Unassembled WGS sequence"/>
</dbReference>
<keyword evidence="7" id="KW-1185">Reference proteome</keyword>
<evidence type="ECO:0000313" key="6">
    <source>
        <dbReference type="EMBL" id="CAK8680137.1"/>
    </source>
</evidence>
<evidence type="ECO:0000256" key="4">
    <source>
        <dbReference type="PROSITE-ProRule" id="PRU00175"/>
    </source>
</evidence>
<keyword evidence="2 4" id="KW-0863">Zinc-finger</keyword>
<organism evidence="6 7">
    <name type="scientific">Clavelina lepadiformis</name>
    <name type="common">Light-bulb sea squirt</name>
    <name type="synonym">Ascidia lepadiformis</name>
    <dbReference type="NCBI Taxonomy" id="159417"/>
    <lineage>
        <taxon>Eukaryota</taxon>
        <taxon>Metazoa</taxon>
        <taxon>Chordata</taxon>
        <taxon>Tunicata</taxon>
        <taxon>Ascidiacea</taxon>
        <taxon>Aplousobranchia</taxon>
        <taxon>Clavelinidae</taxon>
        <taxon>Clavelina</taxon>
    </lineage>
</organism>
<feature type="domain" description="RING-type" evidence="5">
    <location>
        <begin position="11"/>
        <end position="53"/>
    </location>
</feature>
<name>A0ABP0FNW9_CLALP</name>
<evidence type="ECO:0000313" key="7">
    <source>
        <dbReference type="Proteomes" id="UP001642483"/>
    </source>
</evidence>
<dbReference type="InterPro" id="IPR013083">
    <property type="entry name" value="Znf_RING/FYVE/PHD"/>
</dbReference>
<dbReference type="InterPro" id="IPR017907">
    <property type="entry name" value="Znf_RING_CS"/>
</dbReference>
<evidence type="ECO:0000259" key="5">
    <source>
        <dbReference type="PROSITE" id="PS50089"/>
    </source>
</evidence>
<gene>
    <name evidence="6" type="ORF">CVLEPA_LOCUS10421</name>
</gene>